<evidence type="ECO:0000256" key="1">
    <source>
        <dbReference type="SAM" id="MobiDB-lite"/>
    </source>
</evidence>
<reference evidence="2 3" key="1">
    <citation type="submission" date="2024-09" db="EMBL/GenBank/DDBJ databases">
        <title>Genome sequencing and assembly of Phytophthora oleae, isolate VK10A, causative agent of rot of olive drupes.</title>
        <authorList>
            <person name="Conti Taguali S."/>
            <person name="Riolo M."/>
            <person name="La Spada F."/>
            <person name="Cacciola S.O."/>
            <person name="Dionisio G."/>
        </authorList>
    </citation>
    <scope>NUCLEOTIDE SEQUENCE [LARGE SCALE GENOMIC DNA]</scope>
    <source>
        <strain evidence="2 3">VK10A</strain>
    </source>
</reference>
<evidence type="ECO:0000313" key="3">
    <source>
        <dbReference type="Proteomes" id="UP001632037"/>
    </source>
</evidence>
<name>A0ABD3EU24_9STRA</name>
<protein>
    <submittedName>
        <fullName evidence="2">Uncharacterized protein</fullName>
    </submittedName>
</protein>
<organism evidence="2 3">
    <name type="scientific">Phytophthora oleae</name>
    <dbReference type="NCBI Taxonomy" id="2107226"/>
    <lineage>
        <taxon>Eukaryota</taxon>
        <taxon>Sar</taxon>
        <taxon>Stramenopiles</taxon>
        <taxon>Oomycota</taxon>
        <taxon>Peronosporomycetes</taxon>
        <taxon>Peronosporales</taxon>
        <taxon>Peronosporaceae</taxon>
        <taxon>Phytophthora</taxon>
    </lineage>
</organism>
<dbReference type="AlphaFoldDB" id="A0ABD3EU24"/>
<accession>A0ABD3EU24</accession>
<keyword evidence="3" id="KW-1185">Reference proteome</keyword>
<feature type="compositionally biased region" description="Basic and acidic residues" evidence="1">
    <location>
        <begin position="68"/>
        <end position="81"/>
    </location>
</feature>
<gene>
    <name evidence="2" type="ORF">V7S43_017478</name>
</gene>
<evidence type="ECO:0000313" key="2">
    <source>
        <dbReference type="EMBL" id="KAL3657676.1"/>
    </source>
</evidence>
<dbReference type="EMBL" id="JBIMZQ010000062">
    <property type="protein sequence ID" value="KAL3657676.1"/>
    <property type="molecule type" value="Genomic_DNA"/>
</dbReference>
<feature type="region of interest" description="Disordered" evidence="1">
    <location>
        <begin position="1"/>
        <end position="92"/>
    </location>
</feature>
<proteinExistence type="predicted"/>
<comment type="caution">
    <text evidence="2">The sequence shown here is derived from an EMBL/GenBank/DDBJ whole genome shotgun (WGS) entry which is preliminary data.</text>
</comment>
<dbReference type="Proteomes" id="UP001632037">
    <property type="component" value="Unassembled WGS sequence"/>
</dbReference>
<sequence length="247" mass="26884">MGHGNSKSNDEFTLKLKAKRQGVLAPPRRTTKPDTLSAESKSKVADAKLQQETAANGLKKVRKKRNKRPSDGPRKGRKESFTKYIPGYIPPDTEEEKEEGYIKYVPGQGLTVPIDDALGGLFDAADYVDPYTIAREELQHPGATVISNTQVASQPTRNETHCQKTCACAHSDQERNLTGYPHVSCSTKYYDSLFIADFFENEHSGECCDHAGSNANQQCRDGTCDVEAQYDAGNNNGGGCDAGGCGD</sequence>